<dbReference type="VEuPathDB" id="TriTrypDB:TcCLB.508741.229"/>
<comment type="caution">
    <text evidence="1">The sequence shown here is derived from an EMBL/GenBank/DDBJ whole genome shotgun (WGS) entry which is preliminary data.</text>
</comment>
<dbReference type="Proteomes" id="UP000246121">
    <property type="component" value="Unassembled WGS sequence"/>
</dbReference>
<dbReference type="VEuPathDB" id="TriTrypDB:ECC02_008205"/>
<dbReference type="VEuPathDB" id="TriTrypDB:BCY84_16597"/>
<dbReference type="InterPro" id="IPR023614">
    <property type="entry name" value="Porin_dom_sf"/>
</dbReference>
<protein>
    <submittedName>
        <fullName evidence="1">Putative Mitochondrial outer membrane protein porin</fullName>
    </submittedName>
</protein>
<dbReference type="VEuPathDB" id="TriTrypDB:C3747_32g161"/>
<evidence type="ECO:0000313" key="1">
    <source>
        <dbReference type="EMBL" id="PWU92935.1"/>
    </source>
</evidence>
<dbReference type="VEuPathDB" id="TriTrypDB:TCDM_06028"/>
<reference evidence="1 2" key="1">
    <citation type="journal article" date="2018" name="Microb. Genom.">
        <title>Expanding an expanded genome: long-read sequencing of Trypanosoma cruzi.</title>
        <authorList>
            <person name="Berna L."/>
            <person name="Rodriguez M."/>
            <person name="Chiribao M.L."/>
            <person name="Parodi-Talice A."/>
            <person name="Pita S."/>
            <person name="Rijo G."/>
            <person name="Alvarez-Valin F."/>
            <person name="Robello C."/>
        </authorList>
    </citation>
    <scope>NUCLEOTIDE SEQUENCE [LARGE SCALE GENOMIC DNA]</scope>
    <source>
        <strain evidence="1 2">Dm28c</strain>
    </source>
</reference>
<accession>A0A2V2V8V3</accession>
<dbReference type="VEuPathDB" id="TriTrypDB:TCSYLVIO_000886"/>
<dbReference type="VEuPathDB" id="TriTrypDB:TcG_03087"/>
<dbReference type="VEuPathDB" id="TriTrypDB:Tc_MARK_10049"/>
<gene>
    <name evidence="1" type="ORF">C4B63_34g299</name>
</gene>
<dbReference type="EMBL" id="PRFA01000034">
    <property type="protein sequence ID" value="PWU92935.1"/>
    <property type="molecule type" value="Genomic_DNA"/>
</dbReference>
<proteinExistence type="predicted"/>
<dbReference type="VEuPathDB" id="TriTrypDB:TcBrA4_0115520"/>
<dbReference type="VEuPathDB" id="TriTrypDB:TcCLB.509129.10"/>
<sequence>MPPMLAAAKSLTLYKDFNKDVKDMLTKSYIDAQKWKLESKFKGPEDKLFVNPMATSDGKFSVDVEYAPRCGAALKATLEPSTCNVNLTASYLCQGHKVEAVGKKNGEYELSHEFVMPSRISSHAKLVNKTVEVGVATAVAPHCQVGCGALCTLDGKKDYDLTLGCRYAYAGYALAIRTNKLRSYTTSFVTPIPKCPHHVLVGAEVVCGRGQGWTGTLGFETACVLFKGNTLKARVNKNKEWAVVYIAKLVDNWTAAVTLDKNLKPGVLLTHS</sequence>
<organism evidence="1 2">
    <name type="scientific">Trypanosoma cruzi</name>
    <dbReference type="NCBI Taxonomy" id="5693"/>
    <lineage>
        <taxon>Eukaryota</taxon>
        <taxon>Discoba</taxon>
        <taxon>Euglenozoa</taxon>
        <taxon>Kinetoplastea</taxon>
        <taxon>Metakinetoplastina</taxon>
        <taxon>Trypanosomatida</taxon>
        <taxon>Trypanosomatidae</taxon>
        <taxon>Trypanosoma</taxon>
        <taxon>Schizotrypanum</taxon>
    </lineage>
</organism>
<name>A0A2V2V8V3_TRYCR</name>
<evidence type="ECO:0000313" key="2">
    <source>
        <dbReference type="Proteomes" id="UP000246121"/>
    </source>
</evidence>
<dbReference type="VEuPathDB" id="TriTrypDB:TcCL_ESM06634"/>
<dbReference type="VEuPathDB" id="TriTrypDB:C4B63_34g299"/>
<dbReference type="AlphaFoldDB" id="A0A2V2V8V3"/>
<dbReference type="Gene3D" id="2.40.160.10">
    <property type="entry name" value="Porin"/>
    <property type="match status" value="1"/>
</dbReference>